<dbReference type="InterPro" id="IPR009721">
    <property type="entry name" value="O-acyltransferase_WSD1_C"/>
</dbReference>
<dbReference type="PANTHER" id="PTHR31650:SF42">
    <property type="entry name" value="OS01G0770100 PROTEIN"/>
    <property type="match status" value="1"/>
</dbReference>
<evidence type="ECO:0000313" key="3">
    <source>
        <dbReference type="Proteomes" id="UP001054889"/>
    </source>
</evidence>
<reference evidence="2" key="1">
    <citation type="journal article" date="2018" name="DNA Res.">
        <title>Multiple hybrid de novo genome assembly of finger millet, an orphan allotetraploid crop.</title>
        <authorList>
            <person name="Hatakeyama M."/>
            <person name="Aluri S."/>
            <person name="Balachadran M.T."/>
            <person name="Sivarajan S.R."/>
            <person name="Patrignani A."/>
            <person name="Gruter S."/>
            <person name="Poveda L."/>
            <person name="Shimizu-Inatsugi R."/>
            <person name="Baeten J."/>
            <person name="Francoijs K.J."/>
            <person name="Nataraja K.N."/>
            <person name="Reddy Y.A.N."/>
            <person name="Phadnis S."/>
            <person name="Ravikumar R.L."/>
            <person name="Schlapbach R."/>
            <person name="Sreeman S.M."/>
            <person name="Shimizu K.K."/>
        </authorList>
    </citation>
    <scope>NUCLEOTIDE SEQUENCE</scope>
</reference>
<reference evidence="2" key="2">
    <citation type="submission" date="2021-12" db="EMBL/GenBank/DDBJ databases">
        <title>Resequencing data analysis of finger millet.</title>
        <authorList>
            <person name="Hatakeyama M."/>
            <person name="Aluri S."/>
            <person name="Balachadran M.T."/>
            <person name="Sivarajan S.R."/>
            <person name="Poveda L."/>
            <person name="Shimizu-Inatsugi R."/>
            <person name="Schlapbach R."/>
            <person name="Sreeman S.M."/>
            <person name="Shimizu K.K."/>
        </authorList>
    </citation>
    <scope>NUCLEOTIDE SEQUENCE</scope>
</reference>
<organism evidence="2 3">
    <name type="scientific">Eleusine coracana subsp. coracana</name>
    <dbReference type="NCBI Taxonomy" id="191504"/>
    <lineage>
        <taxon>Eukaryota</taxon>
        <taxon>Viridiplantae</taxon>
        <taxon>Streptophyta</taxon>
        <taxon>Embryophyta</taxon>
        <taxon>Tracheophyta</taxon>
        <taxon>Spermatophyta</taxon>
        <taxon>Magnoliopsida</taxon>
        <taxon>Liliopsida</taxon>
        <taxon>Poales</taxon>
        <taxon>Poaceae</taxon>
        <taxon>PACMAD clade</taxon>
        <taxon>Chloridoideae</taxon>
        <taxon>Cynodonteae</taxon>
        <taxon>Eleusininae</taxon>
        <taxon>Eleusine</taxon>
    </lineage>
</organism>
<dbReference type="GO" id="GO:0019432">
    <property type="term" value="P:triglyceride biosynthetic process"/>
    <property type="evidence" value="ECO:0007669"/>
    <property type="project" value="TreeGrafter"/>
</dbReference>
<sequence>MFGTFFNRMASHITAWSSNMMRPVELLELFGNKVVYIAPSVYGHPSALTVHWQSYLDTMRVVLAVDDEKFPNFHQLLDEFAVALKIIRDSL</sequence>
<dbReference type="GO" id="GO:0005886">
    <property type="term" value="C:plasma membrane"/>
    <property type="evidence" value="ECO:0007669"/>
    <property type="project" value="TreeGrafter"/>
</dbReference>
<evidence type="ECO:0000313" key="2">
    <source>
        <dbReference type="EMBL" id="GJN40106.1"/>
    </source>
</evidence>
<dbReference type="AlphaFoldDB" id="A0AAV5FYK3"/>
<dbReference type="GO" id="GO:0008374">
    <property type="term" value="F:O-acyltransferase activity"/>
    <property type="evidence" value="ECO:0007669"/>
    <property type="project" value="InterPro"/>
</dbReference>
<dbReference type="InterPro" id="IPR045034">
    <property type="entry name" value="O-acyltransferase_WSD1-like"/>
</dbReference>
<proteinExistence type="predicted"/>
<dbReference type="Proteomes" id="UP001054889">
    <property type="component" value="Unassembled WGS sequence"/>
</dbReference>
<dbReference type="PANTHER" id="PTHR31650">
    <property type="entry name" value="O-ACYLTRANSFERASE (WSD1-LIKE) FAMILY PROTEIN"/>
    <property type="match status" value="1"/>
</dbReference>
<name>A0AAV5FYK3_ELECO</name>
<keyword evidence="3" id="KW-1185">Reference proteome</keyword>
<evidence type="ECO:0000259" key="1">
    <source>
        <dbReference type="Pfam" id="PF06974"/>
    </source>
</evidence>
<gene>
    <name evidence="2" type="primary">gb29275</name>
    <name evidence="2" type="ORF">PR202_gb29275</name>
</gene>
<protein>
    <recommendedName>
        <fullName evidence="1">O-acyltransferase WSD1 C-terminal domain-containing protein</fullName>
    </recommendedName>
</protein>
<feature type="domain" description="O-acyltransferase WSD1 C-terminal" evidence="1">
    <location>
        <begin position="4"/>
        <end position="87"/>
    </location>
</feature>
<dbReference type="Pfam" id="PF06974">
    <property type="entry name" value="WS_DGAT_C"/>
    <property type="match status" value="1"/>
</dbReference>
<dbReference type="EMBL" id="BQKI01000103">
    <property type="protein sequence ID" value="GJN40106.1"/>
    <property type="molecule type" value="Genomic_DNA"/>
</dbReference>
<comment type="caution">
    <text evidence="2">The sequence shown here is derived from an EMBL/GenBank/DDBJ whole genome shotgun (WGS) entry which is preliminary data.</text>
</comment>
<accession>A0AAV5FYK3</accession>